<reference evidence="1 2" key="1">
    <citation type="journal article" date="2012" name="Nature">
        <title>The bonobo genome compared with the chimpanzee and human genomes.</title>
        <authorList>
            <person name="Prufer K."/>
            <person name="Munch K."/>
            <person name="Hellmann I."/>
            <person name="Akagi K."/>
            <person name="Miller J.R."/>
            <person name="Walenz B."/>
            <person name="Koren S."/>
            <person name="Sutton G."/>
            <person name="Kodira C."/>
            <person name="Winer R."/>
            <person name="Knight J.R."/>
            <person name="Mullikin J.C."/>
            <person name="Meader S.J."/>
            <person name="Ponting C.P."/>
            <person name="Lunter G."/>
            <person name="Higashino S."/>
            <person name="Hobolth A."/>
            <person name="Dutheil J."/>
            <person name="Karakoc E."/>
            <person name="Alkan C."/>
            <person name="Sajjadian S."/>
            <person name="Catacchio C.R."/>
            <person name="Ventura M."/>
            <person name="Marques-Bonet T."/>
            <person name="Eichler E.E."/>
            <person name="Andre C."/>
            <person name="Atencia R."/>
            <person name="Mugisha L."/>
            <person name="Junhold J."/>
            <person name="Patterson N."/>
            <person name="Siebauer M."/>
            <person name="Good J.M."/>
            <person name="Fischer A."/>
            <person name="Ptak S.E."/>
            <person name="Lachmann M."/>
            <person name="Symer D.E."/>
            <person name="Mailund T."/>
            <person name="Schierup M.H."/>
            <person name="Andres A.M."/>
            <person name="Kelso J."/>
            <person name="Paabo S."/>
        </authorList>
    </citation>
    <scope>NUCLEOTIDE SEQUENCE [LARGE SCALE GENOMIC DNA]</scope>
</reference>
<evidence type="ECO:0000313" key="2">
    <source>
        <dbReference type="Proteomes" id="UP000240080"/>
    </source>
</evidence>
<dbReference type="Bgee" id="ENSPPAG00000042326">
    <property type="expression patterns" value="Expressed in prefrontal cortex"/>
</dbReference>
<dbReference type="AlphaFoldDB" id="A0A2R9CB96"/>
<dbReference type="GeneTree" id="ENSGT00900000143509"/>
<dbReference type="Proteomes" id="UP000240080">
    <property type="component" value="Chromosome 5"/>
</dbReference>
<sequence length="73" mass="8389">SHRSLEVQGAAWVGHVSTLNHHAFDQDLVFREVLPSRVAFTVAAFNLENRWSDQGWFKMTVKPTRVNSPGIRW</sequence>
<dbReference type="OMA" id="FKMTVKP"/>
<reference evidence="1" key="2">
    <citation type="submission" date="2025-08" db="UniProtKB">
        <authorList>
            <consortium name="Ensembl"/>
        </authorList>
    </citation>
    <scope>IDENTIFICATION</scope>
</reference>
<reference evidence="1" key="3">
    <citation type="submission" date="2025-09" db="UniProtKB">
        <authorList>
            <consortium name="Ensembl"/>
        </authorList>
    </citation>
    <scope>IDENTIFICATION</scope>
</reference>
<evidence type="ECO:0000313" key="1">
    <source>
        <dbReference type="Ensembl" id="ENSPPAP00000039201.1"/>
    </source>
</evidence>
<organism evidence="1 2">
    <name type="scientific">Pan paniscus</name>
    <name type="common">Pygmy chimpanzee</name>
    <name type="synonym">Bonobo</name>
    <dbReference type="NCBI Taxonomy" id="9597"/>
    <lineage>
        <taxon>Eukaryota</taxon>
        <taxon>Metazoa</taxon>
        <taxon>Chordata</taxon>
        <taxon>Craniata</taxon>
        <taxon>Vertebrata</taxon>
        <taxon>Euteleostomi</taxon>
        <taxon>Mammalia</taxon>
        <taxon>Eutheria</taxon>
        <taxon>Euarchontoglires</taxon>
        <taxon>Primates</taxon>
        <taxon>Haplorrhini</taxon>
        <taxon>Catarrhini</taxon>
        <taxon>Hominidae</taxon>
        <taxon>Pan</taxon>
    </lineage>
</organism>
<protein>
    <submittedName>
        <fullName evidence="1">Uncharacterized protein</fullName>
    </submittedName>
</protein>
<keyword evidence="2" id="KW-1185">Reference proteome</keyword>
<dbReference type="Ensembl" id="ENSPPAT00000062110.1">
    <property type="protein sequence ID" value="ENSPPAP00000039201.1"/>
    <property type="gene ID" value="ENSPPAG00000042326.1"/>
</dbReference>
<accession>A0A2R9CB96</accession>
<proteinExistence type="predicted"/>
<name>A0A2R9CB96_PANPA</name>
<dbReference type="EMBL" id="AJFE02040374">
    <property type="status" value="NOT_ANNOTATED_CDS"/>
    <property type="molecule type" value="Genomic_DNA"/>
</dbReference>